<evidence type="ECO:0000259" key="1">
    <source>
        <dbReference type="Pfam" id="PF00149"/>
    </source>
</evidence>
<keyword evidence="3" id="KW-1185">Reference proteome</keyword>
<dbReference type="PANTHER" id="PTHR47474">
    <property type="entry name" value="TYROSINE-PROTEIN PHOSPHATASE RLPH2"/>
    <property type="match status" value="1"/>
</dbReference>
<dbReference type="OrthoDB" id="10267127at2759"/>
<gene>
    <name evidence="2" type="ORF">GIB67_024199</name>
</gene>
<name>A0A7J7LZP5_9MAGN</name>
<dbReference type="GO" id="GO:0016787">
    <property type="term" value="F:hydrolase activity"/>
    <property type="evidence" value="ECO:0007669"/>
    <property type="project" value="InterPro"/>
</dbReference>
<evidence type="ECO:0000313" key="2">
    <source>
        <dbReference type="EMBL" id="KAF6148024.1"/>
    </source>
</evidence>
<comment type="caution">
    <text evidence="2">The sequence shown here is derived from an EMBL/GenBank/DDBJ whole genome shotgun (WGS) entry which is preliminary data.</text>
</comment>
<sequence>MADQREEEERVVCCIGDLHGYISKLQNLWTNLETLIPSKSFKTSLIIFLGDYCDRGPDTRKLLDFLISLPSKYPSQTHVFLCGNHDLAFAAFLRVLPWPRDGSRFCDGWKEYEHNEEREGWFKGVGYEEMYLQGRRWGGLIKDRFNAAKGRNYQGSIYDAGLTFESYGVVHGSAGHVRKSGRVGASWVGAVGAAGTNHTTRVTGIKLTNAYFCDDGCVQDDVCIETSQGRKHCKLVAVHAGLDKAKGVAEQIRKLKEKDTSVPKVDALSGRANVWEIPKVLIPLTLICTS</sequence>
<dbReference type="SUPFAM" id="SSF56300">
    <property type="entry name" value="Metallo-dependent phosphatases"/>
    <property type="match status" value="1"/>
</dbReference>
<dbReference type="Gene3D" id="3.60.21.10">
    <property type="match status" value="1"/>
</dbReference>
<protein>
    <recommendedName>
        <fullName evidence="1">Calcineurin-like phosphoesterase domain-containing protein</fullName>
    </recommendedName>
</protein>
<organism evidence="2 3">
    <name type="scientific">Kingdonia uniflora</name>
    <dbReference type="NCBI Taxonomy" id="39325"/>
    <lineage>
        <taxon>Eukaryota</taxon>
        <taxon>Viridiplantae</taxon>
        <taxon>Streptophyta</taxon>
        <taxon>Embryophyta</taxon>
        <taxon>Tracheophyta</taxon>
        <taxon>Spermatophyta</taxon>
        <taxon>Magnoliopsida</taxon>
        <taxon>Ranunculales</taxon>
        <taxon>Circaeasteraceae</taxon>
        <taxon>Kingdonia</taxon>
    </lineage>
</organism>
<dbReference type="AlphaFoldDB" id="A0A7J7LZP5"/>
<accession>A0A7J7LZP5</accession>
<dbReference type="InterPro" id="IPR004843">
    <property type="entry name" value="Calcineurin-like_PHP"/>
</dbReference>
<dbReference type="EMBL" id="JACGCM010001859">
    <property type="protein sequence ID" value="KAF6148024.1"/>
    <property type="molecule type" value="Genomic_DNA"/>
</dbReference>
<dbReference type="PANTHER" id="PTHR47474:SF1">
    <property type="entry name" value="TYROSINE-PROTEIN PHOSPHATASE RLPH2"/>
    <property type="match status" value="1"/>
</dbReference>
<dbReference type="Pfam" id="PF00149">
    <property type="entry name" value="Metallophos"/>
    <property type="match status" value="1"/>
</dbReference>
<feature type="domain" description="Calcineurin-like phosphoesterase" evidence="1">
    <location>
        <begin position="12"/>
        <end position="112"/>
    </location>
</feature>
<reference evidence="2 3" key="1">
    <citation type="journal article" date="2020" name="IScience">
        <title>Genome Sequencing of the Endangered Kingdonia uniflora (Circaeasteraceae, Ranunculales) Reveals Potential Mechanisms of Evolutionary Specialization.</title>
        <authorList>
            <person name="Sun Y."/>
            <person name="Deng T."/>
            <person name="Zhang A."/>
            <person name="Moore M.J."/>
            <person name="Landis J.B."/>
            <person name="Lin N."/>
            <person name="Zhang H."/>
            <person name="Zhang X."/>
            <person name="Huang J."/>
            <person name="Zhang X."/>
            <person name="Sun H."/>
            <person name="Wang H."/>
        </authorList>
    </citation>
    <scope>NUCLEOTIDE SEQUENCE [LARGE SCALE GENOMIC DNA]</scope>
    <source>
        <strain evidence="2">TB1705</strain>
        <tissue evidence="2">Leaf</tissue>
    </source>
</reference>
<dbReference type="InterPro" id="IPR029052">
    <property type="entry name" value="Metallo-depent_PP-like"/>
</dbReference>
<dbReference type="Proteomes" id="UP000541444">
    <property type="component" value="Unassembled WGS sequence"/>
</dbReference>
<evidence type="ECO:0000313" key="3">
    <source>
        <dbReference type="Proteomes" id="UP000541444"/>
    </source>
</evidence>
<proteinExistence type="predicted"/>